<feature type="domain" description="Nucleotidyl transferase" evidence="1">
    <location>
        <begin position="4"/>
        <end position="269"/>
    </location>
</feature>
<proteinExistence type="predicted"/>
<dbReference type="Gene3D" id="2.60.120.10">
    <property type="entry name" value="Jelly Rolls"/>
    <property type="match status" value="1"/>
</dbReference>
<dbReference type="InterPro" id="IPR011051">
    <property type="entry name" value="RmlC_Cupin_sf"/>
</dbReference>
<dbReference type="SUPFAM" id="SSF51182">
    <property type="entry name" value="RmlC-like cupins"/>
    <property type="match status" value="1"/>
</dbReference>
<dbReference type="EMBL" id="CP097770">
    <property type="protein sequence ID" value="URJ50057.1"/>
    <property type="molecule type" value="Genomic_DNA"/>
</dbReference>
<evidence type="ECO:0000313" key="3">
    <source>
        <dbReference type="EMBL" id="URJ50057.1"/>
    </source>
</evidence>
<dbReference type="InterPro" id="IPR051161">
    <property type="entry name" value="Mannose-6P_isomerase_type2"/>
</dbReference>
<dbReference type="InterPro" id="IPR001538">
    <property type="entry name" value="Man6P_isomerase-2_C"/>
</dbReference>
<dbReference type="GO" id="GO:0005976">
    <property type="term" value="P:polysaccharide metabolic process"/>
    <property type="evidence" value="ECO:0007669"/>
    <property type="project" value="InterPro"/>
</dbReference>
<evidence type="ECO:0000313" key="4">
    <source>
        <dbReference type="Proteomes" id="UP001055784"/>
    </source>
</evidence>
<dbReference type="PANTHER" id="PTHR46390:SF1">
    <property type="entry name" value="MANNOSE-1-PHOSPHATE GUANYLYLTRANSFERASE"/>
    <property type="match status" value="1"/>
</dbReference>
<feature type="domain" description="Mannose-6-phosphate isomerase type II C-terminal" evidence="2">
    <location>
        <begin position="339"/>
        <end position="443"/>
    </location>
</feature>
<evidence type="ECO:0000259" key="1">
    <source>
        <dbReference type="Pfam" id="PF00483"/>
    </source>
</evidence>
<dbReference type="GO" id="GO:0009298">
    <property type="term" value="P:GDP-mannose biosynthetic process"/>
    <property type="evidence" value="ECO:0007669"/>
    <property type="project" value="TreeGrafter"/>
</dbReference>
<dbReference type="Gene3D" id="3.90.550.10">
    <property type="entry name" value="Spore Coat Polysaccharide Biosynthesis Protein SpsA, Chain A"/>
    <property type="match status" value="1"/>
</dbReference>
<accession>A0AAE9ID44</accession>
<dbReference type="InterPro" id="IPR029044">
    <property type="entry name" value="Nucleotide-diphossugar_trans"/>
</dbReference>
<dbReference type="Pfam" id="PF01050">
    <property type="entry name" value="MannoseP_isomer"/>
    <property type="match status" value="1"/>
</dbReference>
<dbReference type="CDD" id="cd02213">
    <property type="entry name" value="cupin_PMI_typeII_C"/>
    <property type="match status" value="1"/>
</dbReference>
<dbReference type="InterPro" id="IPR014710">
    <property type="entry name" value="RmlC-like_jellyroll"/>
</dbReference>
<dbReference type="GO" id="GO:0004475">
    <property type="term" value="F:mannose-1-phosphate guanylyltransferase (GTP) activity"/>
    <property type="evidence" value="ECO:0007669"/>
    <property type="project" value="TreeGrafter"/>
</dbReference>
<dbReference type="Proteomes" id="UP001055784">
    <property type="component" value="Chromosome"/>
</dbReference>
<organism evidence="3 4">
    <name type="scientific">Paenibacillus polymyxa</name>
    <name type="common">Bacillus polymyxa</name>
    <dbReference type="NCBI Taxonomy" id="1406"/>
    <lineage>
        <taxon>Bacteria</taxon>
        <taxon>Bacillati</taxon>
        <taxon>Bacillota</taxon>
        <taxon>Bacilli</taxon>
        <taxon>Bacillales</taxon>
        <taxon>Paenibacillaceae</taxon>
        <taxon>Paenibacillus</taxon>
    </lineage>
</organism>
<evidence type="ECO:0000259" key="2">
    <source>
        <dbReference type="Pfam" id="PF01050"/>
    </source>
</evidence>
<dbReference type="InterPro" id="IPR005835">
    <property type="entry name" value="NTP_transferase_dom"/>
</dbReference>
<name>A0AAE9ID44_PAEPO</name>
<gene>
    <name evidence="3" type="ORF">MF626_004474</name>
</gene>
<sequence length="458" mass="51947">MKLILLSGGSGTRLWPLSNDSRSKQFLKILKDEHGNDESMVQRVWRQIRTVSLDSSTFITTSKSQVEMIQSQLTDCPPLIIEPERKDTFPAIALSASYLLSQTNESPDEVVVVLPVDLYVEDNFFQQIFQLEKIMDEEELNIALLGVKPLVPTEKYGYILPKVNSKNVASLQEVDCFIEKPPVERAKELIDQSALWNCGIFAFKLKYLVGIMENRGLPVQFDEMVEGYNNLQKISFDFEVLEKEKVLHVLPYEGKWKDLGTWDSLVEEMDSKQLGKGIVSDCQQVNLINELDIPVVVLGLSDVVVVASPDGILVSDVAITPQLKNSIKNLNNRPMYEERRWGWFRILDYNINNEDGDEVLTKKICIKKGQNLSYQMHTKRTEIWNIISGSGELVIDNCISSLKTGDSVKISPGQKHSVFAKSDLEIIEIQKGPELIEEDVIRFCSVWDEIKGKVVNSM</sequence>
<dbReference type="Pfam" id="PF00483">
    <property type="entry name" value="NTP_transferase"/>
    <property type="match status" value="1"/>
</dbReference>
<protein>
    <submittedName>
        <fullName evidence="3">Sugar phosphate nucleotidyltransferase</fullName>
    </submittedName>
</protein>
<dbReference type="PANTHER" id="PTHR46390">
    <property type="entry name" value="MANNOSE-1-PHOSPHATE GUANYLYLTRANSFERASE"/>
    <property type="match status" value="1"/>
</dbReference>
<reference evidence="3" key="1">
    <citation type="submission" date="2022-11" db="EMBL/GenBank/DDBJ databases">
        <authorList>
            <person name="Vasilchenko N.G."/>
            <person name="Prazdnova E.V."/>
            <person name="Gorovtsov A.V."/>
            <person name="Chistyakov V.A."/>
            <person name="Pak M.L."/>
        </authorList>
    </citation>
    <scope>NUCLEOTIDE SEQUENCE</scope>
    <source>
        <strain evidence="3">R 4.5</strain>
    </source>
</reference>
<dbReference type="AlphaFoldDB" id="A0AAE9ID44"/>
<dbReference type="SUPFAM" id="SSF53448">
    <property type="entry name" value="Nucleotide-diphospho-sugar transferases"/>
    <property type="match status" value="1"/>
</dbReference>
<dbReference type="RefSeq" id="WP_250260312.1">
    <property type="nucleotide sequence ID" value="NZ_CP097770.1"/>
</dbReference>